<reference evidence="6 7" key="1">
    <citation type="submission" date="2024-06" db="EMBL/GenBank/DDBJ databases">
        <title>Genomic Encyclopedia of Type Strains, Phase IV (KMG-IV): sequencing the most valuable type-strain genomes for metagenomic binning, comparative biology and taxonomic classification.</title>
        <authorList>
            <person name="Goeker M."/>
        </authorList>
    </citation>
    <scope>NUCLEOTIDE SEQUENCE [LARGE SCALE GENOMIC DNA]</scope>
    <source>
        <strain evidence="6 7">DSM 19730</strain>
    </source>
</reference>
<dbReference type="InterPro" id="IPR050306">
    <property type="entry name" value="PfkB_Carbo_kinase"/>
</dbReference>
<evidence type="ECO:0000259" key="5">
    <source>
        <dbReference type="Pfam" id="PF00294"/>
    </source>
</evidence>
<dbReference type="InterPro" id="IPR011611">
    <property type="entry name" value="PfkB_dom"/>
</dbReference>
<evidence type="ECO:0000256" key="1">
    <source>
        <dbReference type="ARBA" id="ARBA00010688"/>
    </source>
</evidence>
<evidence type="ECO:0000256" key="2">
    <source>
        <dbReference type="ARBA" id="ARBA00022679"/>
    </source>
</evidence>
<keyword evidence="2 6" id="KW-0808">Transferase</keyword>
<keyword evidence="7" id="KW-1185">Reference proteome</keyword>
<feature type="domain" description="Carbohydrate kinase PfkB" evidence="5">
    <location>
        <begin position="56"/>
        <end position="349"/>
    </location>
</feature>
<sequence>MTETATNLADQRCDSVLRFNFKTVQTGDENDSSGSTGMWDRRTGRRGVPRMTSSSQIVAIGECMIEMAPGSEGQWRLGVAGDTLNTLWYARSHLDPDLGALDYFTALGDDSFSDRIVAFLDANGIATDNIARLSGRRPGLYFIEQHNGDRRFAYWRDASAARRLAEDEARLRCALENARAIYLSGISLAILPPEGREALLRALEAVRSKGRIIAFDPNIRPILWESMDAARETVMKAAALATIVLPSFDDEAACFGDVDPRETTRRYRRAGCLEVAVKNGQQPVTVLADEVVTSVEVAVVDKPVDATAAGDSFNGAYLATRLTGGAPNEAAQAGCRMAEKVVAHHGALIRMPGMERWERPPVDL</sequence>
<feature type="region of interest" description="Disordered" evidence="4">
    <location>
        <begin position="26"/>
        <end position="51"/>
    </location>
</feature>
<dbReference type="SUPFAM" id="SSF53613">
    <property type="entry name" value="Ribokinase-like"/>
    <property type="match status" value="1"/>
</dbReference>
<evidence type="ECO:0000313" key="6">
    <source>
        <dbReference type="EMBL" id="MET3662970.1"/>
    </source>
</evidence>
<dbReference type="RefSeq" id="WP_354152806.1">
    <property type="nucleotide sequence ID" value="NZ_JBEPMN010000017.1"/>
</dbReference>
<keyword evidence="3" id="KW-0418">Kinase</keyword>
<name>A0ABV2KPF5_9HYPH</name>
<protein>
    <submittedName>
        <fullName evidence="6">2-dehydro-3-deoxygluconokinase</fullName>
        <ecNumber evidence="6">2.7.1.45</ecNumber>
    </submittedName>
</protein>
<comment type="similarity">
    <text evidence="1">Belongs to the carbohydrate kinase PfkB family.</text>
</comment>
<dbReference type="EC" id="2.7.1.45" evidence="6"/>
<feature type="compositionally biased region" description="Polar residues" evidence="4">
    <location>
        <begin position="26"/>
        <end position="36"/>
    </location>
</feature>
<organism evidence="6 7">
    <name type="scientific">Aquamicrobium ahrensii</name>
    <dbReference type="NCBI Taxonomy" id="469551"/>
    <lineage>
        <taxon>Bacteria</taxon>
        <taxon>Pseudomonadati</taxon>
        <taxon>Pseudomonadota</taxon>
        <taxon>Alphaproteobacteria</taxon>
        <taxon>Hyphomicrobiales</taxon>
        <taxon>Phyllobacteriaceae</taxon>
        <taxon>Aquamicrobium</taxon>
    </lineage>
</organism>
<dbReference type="CDD" id="cd01166">
    <property type="entry name" value="KdgK"/>
    <property type="match status" value="1"/>
</dbReference>
<dbReference type="Proteomes" id="UP001549143">
    <property type="component" value="Unassembled WGS sequence"/>
</dbReference>
<evidence type="ECO:0000313" key="7">
    <source>
        <dbReference type="Proteomes" id="UP001549143"/>
    </source>
</evidence>
<gene>
    <name evidence="6" type="ORF">ABID44_003323</name>
</gene>
<accession>A0ABV2KPF5</accession>
<dbReference type="Pfam" id="PF00294">
    <property type="entry name" value="PfkB"/>
    <property type="match status" value="1"/>
</dbReference>
<dbReference type="GO" id="GO:0008673">
    <property type="term" value="F:2-dehydro-3-deoxygluconokinase activity"/>
    <property type="evidence" value="ECO:0007669"/>
    <property type="project" value="UniProtKB-EC"/>
</dbReference>
<evidence type="ECO:0000256" key="4">
    <source>
        <dbReference type="SAM" id="MobiDB-lite"/>
    </source>
</evidence>
<comment type="caution">
    <text evidence="6">The sequence shown here is derived from an EMBL/GenBank/DDBJ whole genome shotgun (WGS) entry which is preliminary data.</text>
</comment>
<evidence type="ECO:0000256" key="3">
    <source>
        <dbReference type="ARBA" id="ARBA00022777"/>
    </source>
</evidence>
<dbReference type="InterPro" id="IPR029056">
    <property type="entry name" value="Ribokinase-like"/>
</dbReference>
<dbReference type="Gene3D" id="3.40.1190.20">
    <property type="match status" value="1"/>
</dbReference>
<dbReference type="PANTHER" id="PTHR43085:SF15">
    <property type="entry name" value="2-DEHYDRO-3-DEOXYGLUCONOKINASE"/>
    <property type="match status" value="1"/>
</dbReference>
<proteinExistence type="inferred from homology"/>
<dbReference type="PANTHER" id="PTHR43085">
    <property type="entry name" value="HEXOKINASE FAMILY MEMBER"/>
    <property type="match status" value="1"/>
</dbReference>
<dbReference type="EMBL" id="JBEPMN010000017">
    <property type="protein sequence ID" value="MET3662970.1"/>
    <property type="molecule type" value="Genomic_DNA"/>
</dbReference>